<proteinExistence type="inferred from homology"/>
<dbReference type="AlphaFoldDB" id="A0A6L9Y5Q2"/>
<protein>
    <submittedName>
        <fullName evidence="8">Aminotransferase class I/II-fold pyridoxal phosphate-dependent enzyme</fullName>
    </submittedName>
</protein>
<dbReference type="Gene3D" id="3.90.1150.10">
    <property type="entry name" value="Aspartate Aminotransferase, domain 1"/>
    <property type="match status" value="1"/>
</dbReference>
<dbReference type="GO" id="GO:0019450">
    <property type="term" value="P:L-cysteine catabolic process to pyruvate"/>
    <property type="evidence" value="ECO:0007669"/>
    <property type="project" value="TreeGrafter"/>
</dbReference>
<comment type="catalytic activity">
    <reaction evidence="5">
        <text>L,L-cystathionine + H2O = L-homocysteine + pyruvate + NH4(+)</text>
        <dbReference type="Rhea" id="RHEA:13965"/>
        <dbReference type="ChEBI" id="CHEBI:15361"/>
        <dbReference type="ChEBI" id="CHEBI:15377"/>
        <dbReference type="ChEBI" id="CHEBI:28938"/>
        <dbReference type="ChEBI" id="CHEBI:58161"/>
        <dbReference type="ChEBI" id="CHEBI:58199"/>
    </reaction>
</comment>
<keyword evidence="8" id="KW-0032">Aminotransferase</keyword>
<reference evidence="8 9" key="1">
    <citation type="submission" date="2020-02" db="EMBL/GenBank/DDBJ databases">
        <title>Pelistega sp. NLN82 were isolated from wild rodents of the Hainan Island.</title>
        <authorList>
            <person name="Niu N."/>
            <person name="Zhou J."/>
        </authorList>
    </citation>
    <scope>NUCLEOTIDE SEQUENCE [LARGE SCALE GENOMIC DNA]</scope>
    <source>
        <strain evidence="8 9">NLN82</strain>
    </source>
</reference>
<keyword evidence="8" id="KW-0808">Transferase</keyword>
<evidence type="ECO:0000256" key="7">
    <source>
        <dbReference type="RuleBase" id="RU362118"/>
    </source>
</evidence>
<evidence type="ECO:0000256" key="1">
    <source>
        <dbReference type="ARBA" id="ARBA00001933"/>
    </source>
</evidence>
<comment type="similarity">
    <text evidence="2 7">Belongs to the trans-sulfuration enzymes family.</text>
</comment>
<dbReference type="GO" id="GO:0008483">
    <property type="term" value="F:transaminase activity"/>
    <property type="evidence" value="ECO:0007669"/>
    <property type="project" value="UniProtKB-KW"/>
</dbReference>
<dbReference type="GO" id="GO:0030170">
    <property type="term" value="F:pyridoxal phosphate binding"/>
    <property type="evidence" value="ECO:0007669"/>
    <property type="project" value="InterPro"/>
</dbReference>
<dbReference type="GO" id="GO:0019346">
    <property type="term" value="P:transsulfuration"/>
    <property type="evidence" value="ECO:0007669"/>
    <property type="project" value="InterPro"/>
</dbReference>
<dbReference type="EMBL" id="JAAGYR010000004">
    <property type="protein sequence ID" value="NEN75237.1"/>
    <property type="molecule type" value="Genomic_DNA"/>
</dbReference>
<dbReference type="PANTHER" id="PTHR43500:SF1">
    <property type="entry name" value="CYSTATHIONINE BETA-LYASE-RELATED"/>
    <property type="match status" value="1"/>
</dbReference>
<evidence type="ECO:0000256" key="3">
    <source>
        <dbReference type="ARBA" id="ARBA00022898"/>
    </source>
</evidence>
<dbReference type="PANTHER" id="PTHR43500">
    <property type="entry name" value="CYSTATHIONINE BETA-LYASE-RELATED"/>
    <property type="match status" value="1"/>
</dbReference>
<dbReference type="Proteomes" id="UP000477651">
    <property type="component" value="Unassembled WGS sequence"/>
</dbReference>
<evidence type="ECO:0000256" key="6">
    <source>
        <dbReference type="PIRSR" id="PIRSR001434-2"/>
    </source>
</evidence>
<dbReference type="Pfam" id="PF01053">
    <property type="entry name" value="Cys_Met_Meta_PP"/>
    <property type="match status" value="1"/>
</dbReference>
<name>A0A6L9Y5Q2_9BURK</name>
<dbReference type="SUPFAM" id="SSF53383">
    <property type="entry name" value="PLP-dependent transferases"/>
    <property type="match status" value="1"/>
</dbReference>
<evidence type="ECO:0000313" key="8">
    <source>
        <dbReference type="EMBL" id="NEN75237.1"/>
    </source>
</evidence>
<dbReference type="InterPro" id="IPR000277">
    <property type="entry name" value="Cys/Met-Metab_PyrdxlP-dep_enz"/>
</dbReference>
<evidence type="ECO:0000256" key="5">
    <source>
        <dbReference type="ARBA" id="ARBA00047517"/>
    </source>
</evidence>
<dbReference type="InterPro" id="IPR015421">
    <property type="entry name" value="PyrdxlP-dep_Trfase_major"/>
</dbReference>
<dbReference type="CDD" id="cd00614">
    <property type="entry name" value="CGS_like"/>
    <property type="match status" value="1"/>
</dbReference>
<comment type="cofactor">
    <cofactor evidence="1 7">
        <name>pyridoxal 5'-phosphate</name>
        <dbReference type="ChEBI" id="CHEBI:597326"/>
    </cofactor>
</comment>
<dbReference type="GO" id="GO:0047804">
    <property type="term" value="F:cysteine-S-conjugate beta-lyase activity"/>
    <property type="evidence" value="ECO:0007669"/>
    <property type="project" value="InterPro"/>
</dbReference>
<dbReference type="InterPro" id="IPR015424">
    <property type="entry name" value="PyrdxlP-dep_Trfase"/>
</dbReference>
<dbReference type="InterPro" id="IPR006233">
    <property type="entry name" value="Cys_b_lyase_bac"/>
</dbReference>
<dbReference type="InterPro" id="IPR015422">
    <property type="entry name" value="PyrdxlP-dep_Trfase_small"/>
</dbReference>
<evidence type="ECO:0000256" key="2">
    <source>
        <dbReference type="ARBA" id="ARBA00009077"/>
    </source>
</evidence>
<dbReference type="PIRSF" id="PIRSF001434">
    <property type="entry name" value="CGS"/>
    <property type="match status" value="1"/>
</dbReference>
<dbReference type="Gene3D" id="3.40.640.10">
    <property type="entry name" value="Type I PLP-dependent aspartate aminotransferase-like (Major domain)"/>
    <property type="match status" value="1"/>
</dbReference>
<keyword evidence="3 6" id="KW-0663">Pyridoxal phosphate</keyword>
<evidence type="ECO:0000313" key="9">
    <source>
        <dbReference type="Proteomes" id="UP000477651"/>
    </source>
</evidence>
<dbReference type="FunFam" id="3.40.640.10:FF:000046">
    <property type="entry name" value="Cystathionine gamma-lyase"/>
    <property type="match status" value="1"/>
</dbReference>
<evidence type="ECO:0000256" key="4">
    <source>
        <dbReference type="ARBA" id="ARBA00023239"/>
    </source>
</evidence>
<sequence length="402" mass="44705">MIMTTLLTQLSHLGTAVCDEKHPRAPVALPAIRTSTVRFNDIDTLHDTYRRQAAGERIVGYGRMGMETHAAFEEMMCALEGGKRAFLAPSGLNAIAMVLLSLLNAGDHMLVADCVYGPVRQMDETVLKRMNISSTFCSMRDMAELESKIQSNTKILYLESPGSLLFEMLDLPAIAAVAKKHNLLVIADNTWGSGLAYRPLDLGADVSIVAVTKYIGGHSDLLMGAVVAKDDAIIKRIDTNQYALGFSTSADDVWLAIRGVRTLDVRMKRHAENALKICEFFDQQAETLQIYHPAFEKDAHHDLWKRDALGSNGMVSVALNLTKAQTKVFVESLKLFSIGYSWGGYESLIDMVNTDFLKNHAYWNPNYPHLVRMHIGLESPEDLIQDYQQALEKARNYPPSIP</sequence>
<comment type="caution">
    <text evidence="8">The sequence shown here is derived from an EMBL/GenBank/DDBJ whole genome shotgun (WGS) entry which is preliminary data.</text>
</comment>
<accession>A0A6L9Y5Q2</accession>
<gene>
    <name evidence="8" type="ORF">F9B74_02695</name>
</gene>
<organism evidence="8 9">
    <name type="scientific">Pelistega ratti</name>
    <dbReference type="NCBI Taxonomy" id="2652177"/>
    <lineage>
        <taxon>Bacteria</taxon>
        <taxon>Pseudomonadati</taxon>
        <taxon>Pseudomonadota</taxon>
        <taxon>Betaproteobacteria</taxon>
        <taxon>Burkholderiales</taxon>
        <taxon>Alcaligenaceae</taxon>
        <taxon>Pelistega</taxon>
    </lineage>
</organism>
<keyword evidence="4" id="KW-0456">Lyase</keyword>
<keyword evidence="9" id="KW-1185">Reference proteome</keyword>
<feature type="modified residue" description="N6-(pyridoxal phosphate)lysine" evidence="6">
    <location>
        <position position="213"/>
    </location>
</feature>